<dbReference type="EMBL" id="JAUKVY010000020">
    <property type="protein sequence ID" value="MDO1535457.1"/>
    <property type="molecule type" value="Genomic_DNA"/>
</dbReference>
<dbReference type="InterPro" id="IPR027444">
    <property type="entry name" value="H-NS_C_dom"/>
</dbReference>
<organism evidence="7 8">
    <name type="scientific">Variovorax ginsengisoli</name>
    <dbReference type="NCBI Taxonomy" id="363844"/>
    <lineage>
        <taxon>Bacteria</taxon>
        <taxon>Pseudomonadati</taxon>
        <taxon>Pseudomonadota</taxon>
        <taxon>Betaproteobacteria</taxon>
        <taxon>Burkholderiales</taxon>
        <taxon>Comamonadaceae</taxon>
        <taxon>Variovorax</taxon>
    </lineage>
</organism>
<evidence type="ECO:0000259" key="6">
    <source>
        <dbReference type="SMART" id="SM00528"/>
    </source>
</evidence>
<dbReference type="Gene3D" id="4.10.430.10">
    <property type="entry name" value="Histone-like protein H-NS, C-terminal domain"/>
    <property type="match status" value="2"/>
</dbReference>
<evidence type="ECO:0000313" key="8">
    <source>
        <dbReference type="Proteomes" id="UP001169027"/>
    </source>
</evidence>
<accession>A0ABT8SB80</accession>
<feature type="region of interest" description="Disordered" evidence="5">
    <location>
        <begin position="48"/>
        <end position="85"/>
    </location>
</feature>
<evidence type="ECO:0000256" key="4">
    <source>
        <dbReference type="ARBA" id="ARBA00023125"/>
    </source>
</evidence>
<keyword evidence="8" id="KW-1185">Reference proteome</keyword>
<evidence type="ECO:0000256" key="3">
    <source>
        <dbReference type="ARBA" id="ARBA00022490"/>
    </source>
</evidence>
<gene>
    <name evidence="7" type="ORF">Q2T77_24535</name>
</gene>
<protein>
    <submittedName>
        <fullName evidence="7">H-NS family nucleoid-associated regulatory protein</fullName>
    </submittedName>
</protein>
<dbReference type="InterPro" id="IPR037150">
    <property type="entry name" value="H-NS_C_dom_sf"/>
</dbReference>
<dbReference type="Proteomes" id="UP001169027">
    <property type="component" value="Unassembled WGS sequence"/>
</dbReference>
<sequence>MATTYRTIQKQIDKLQKQAESLRDREVSGVVERIKVAIAHYGLTAADLGLEPRGGAKKSTPTKKAPGKAKSAFGDSTGNVWSGRGPHPHWLRDALAAGHSLEEFRLGTGSGPEPISAKKGMTKAKKEKLKRPPPKTVYTDESGNTWSGRGPRPRWLRAALESGRSLQDFAK</sequence>
<feature type="domain" description="DNA-binding protein H-NS-like C-terminal" evidence="6">
    <location>
        <begin position="126"/>
        <end position="171"/>
    </location>
</feature>
<dbReference type="PANTHER" id="PTHR38097:SF2">
    <property type="entry name" value="DNA-BINDING PROTEIN STPA"/>
    <property type="match status" value="1"/>
</dbReference>
<keyword evidence="3" id="KW-0963">Cytoplasm</keyword>
<evidence type="ECO:0000313" key="7">
    <source>
        <dbReference type="EMBL" id="MDO1535457.1"/>
    </source>
</evidence>
<dbReference type="PANTHER" id="PTHR38097">
    <property type="match status" value="1"/>
</dbReference>
<evidence type="ECO:0000256" key="2">
    <source>
        <dbReference type="ARBA" id="ARBA00010610"/>
    </source>
</evidence>
<dbReference type="SUPFAM" id="SSF81273">
    <property type="entry name" value="H-NS histone-like proteins"/>
    <property type="match status" value="2"/>
</dbReference>
<feature type="compositionally biased region" description="Basic residues" evidence="5">
    <location>
        <begin position="120"/>
        <end position="133"/>
    </location>
</feature>
<comment type="similarity">
    <text evidence="2">Belongs to the histone-like protein H-NS family.</text>
</comment>
<evidence type="ECO:0000256" key="1">
    <source>
        <dbReference type="ARBA" id="ARBA00004453"/>
    </source>
</evidence>
<evidence type="ECO:0000256" key="5">
    <source>
        <dbReference type="SAM" id="MobiDB-lite"/>
    </source>
</evidence>
<dbReference type="SMART" id="SM00528">
    <property type="entry name" value="HNS"/>
    <property type="match status" value="2"/>
</dbReference>
<comment type="caution">
    <text evidence="7">The sequence shown here is derived from an EMBL/GenBank/DDBJ whole genome shotgun (WGS) entry which is preliminary data.</text>
</comment>
<keyword evidence="4" id="KW-0238">DNA-binding</keyword>
<reference evidence="7" key="1">
    <citation type="submission" date="2023-06" db="EMBL/GenBank/DDBJ databases">
        <authorList>
            <person name="Jiang Y."/>
            <person name="Liu Q."/>
        </authorList>
    </citation>
    <scope>NUCLEOTIDE SEQUENCE</scope>
    <source>
        <strain evidence="7">CGMCC 1.12090</strain>
    </source>
</reference>
<dbReference type="RefSeq" id="WP_301813146.1">
    <property type="nucleotide sequence ID" value="NZ_JAUJZH010000020.1"/>
</dbReference>
<comment type="subcellular location">
    <subcellularLocation>
        <location evidence="1">Cytoplasm</location>
        <location evidence="1">Nucleoid</location>
    </subcellularLocation>
</comment>
<name>A0ABT8SB80_9BURK</name>
<proteinExistence type="inferred from homology"/>
<dbReference type="Pfam" id="PF00816">
    <property type="entry name" value="Histone_HNS"/>
    <property type="match status" value="2"/>
</dbReference>
<feature type="domain" description="DNA-binding protein H-NS-like C-terminal" evidence="6">
    <location>
        <begin position="61"/>
        <end position="106"/>
    </location>
</feature>
<feature type="region of interest" description="Disordered" evidence="5">
    <location>
        <begin position="105"/>
        <end position="171"/>
    </location>
</feature>